<dbReference type="AlphaFoldDB" id="A0AAD9CJ01"/>
<dbReference type="Proteomes" id="UP001228049">
    <property type="component" value="Unassembled WGS sequence"/>
</dbReference>
<evidence type="ECO:0000256" key="5">
    <source>
        <dbReference type="ARBA" id="ARBA00022833"/>
    </source>
</evidence>
<feature type="non-terminal residue" evidence="8">
    <location>
        <position position="1"/>
    </location>
</feature>
<evidence type="ECO:0000256" key="2">
    <source>
        <dbReference type="ARBA" id="ARBA00022723"/>
    </source>
</evidence>
<evidence type="ECO:0000313" key="8">
    <source>
        <dbReference type="EMBL" id="KAK1902604.1"/>
    </source>
</evidence>
<evidence type="ECO:0000256" key="7">
    <source>
        <dbReference type="SAM" id="MobiDB-lite"/>
    </source>
</evidence>
<keyword evidence="2" id="KW-0479">Metal-binding</keyword>
<evidence type="ECO:0000256" key="3">
    <source>
        <dbReference type="ARBA" id="ARBA00022737"/>
    </source>
</evidence>
<feature type="compositionally biased region" description="Low complexity" evidence="7">
    <location>
        <begin position="330"/>
        <end position="341"/>
    </location>
</feature>
<dbReference type="GO" id="GO:0000978">
    <property type="term" value="F:RNA polymerase II cis-regulatory region sequence-specific DNA binding"/>
    <property type="evidence" value="ECO:0007669"/>
    <property type="project" value="TreeGrafter"/>
</dbReference>
<dbReference type="GO" id="GO:0008270">
    <property type="term" value="F:zinc ion binding"/>
    <property type="evidence" value="ECO:0007669"/>
    <property type="project" value="UniProtKB-KW"/>
</dbReference>
<protein>
    <submittedName>
        <fullName evidence="8">Zinc finger protein GLI2</fullName>
    </submittedName>
</protein>
<evidence type="ECO:0000256" key="1">
    <source>
        <dbReference type="ARBA" id="ARBA00004123"/>
    </source>
</evidence>
<dbReference type="PANTHER" id="PTHR45718:SF6">
    <property type="entry name" value="ZINC FINGER PROTEIN GLI2"/>
    <property type="match status" value="1"/>
</dbReference>
<dbReference type="EMBL" id="JASDAP010000005">
    <property type="protein sequence ID" value="KAK1902604.1"/>
    <property type="molecule type" value="Genomic_DNA"/>
</dbReference>
<gene>
    <name evidence="8" type="ORF">KUDE01_005565</name>
</gene>
<evidence type="ECO:0000256" key="6">
    <source>
        <dbReference type="ARBA" id="ARBA00023242"/>
    </source>
</evidence>
<keyword evidence="5" id="KW-0862">Zinc</keyword>
<dbReference type="GO" id="GO:0000981">
    <property type="term" value="F:DNA-binding transcription factor activity, RNA polymerase II-specific"/>
    <property type="evidence" value="ECO:0007669"/>
    <property type="project" value="TreeGrafter"/>
</dbReference>
<feature type="compositionally biased region" description="Polar residues" evidence="7">
    <location>
        <begin position="346"/>
        <end position="355"/>
    </location>
</feature>
<dbReference type="GO" id="GO:0005634">
    <property type="term" value="C:nucleus"/>
    <property type="evidence" value="ECO:0007669"/>
    <property type="project" value="UniProtKB-SubCell"/>
</dbReference>
<keyword evidence="4" id="KW-0863">Zinc-finger</keyword>
<name>A0AAD9CJ01_DISEL</name>
<proteinExistence type="predicted"/>
<dbReference type="PANTHER" id="PTHR45718">
    <property type="entry name" value="TRANSCRIPTIONAL ACTIVATOR CUBITUS INTERRUPTUS"/>
    <property type="match status" value="1"/>
</dbReference>
<reference evidence="8" key="1">
    <citation type="submission" date="2023-04" db="EMBL/GenBank/DDBJ databases">
        <title>Chromosome-level genome of Chaenocephalus aceratus.</title>
        <authorList>
            <person name="Park H."/>
        </authorList>
    </citation>
    <scope>NUCLEOTIDE SEQUENCE</scope>
    <source>
        <strain evidence="8">DE</strain>
        <tissue evidence="8">Muscle</tissue>
    </source>
</reference>
<evidence type="ECO:0000313" key="9">
    <source>
        <dbReference type="Proteomes" id="UP001228049"/>
    </source>
</evidence>
<evidence type="ECO:0000256" key="4">
    <source>
        <dbReference type="ARBA" id="ARBA00022771"/>
    </source>
</evidence>
<sequence>METSAPTATEKKECKGSGLDGSSFSELPKKPSPTTLTRGLPHLFPTFHTPIPIDMRHHEGRYHYEPHPLHAMHGHPGLTGSPVISDISLIRLSPHGSGESPFSHPHPYVSPHMEHYLRSVHSSPTLSMISAARGLSPAEVTHEHLKERALFSLPPPPPGANPTEYYHLMASASQRSPYGDLLMQSSAAAAAAAAAAHLPDYLSPMDVSRFPSPRLTPRLSRKRALSISPLSDASIDLQTMIRTSPNSLVAYINNSRSSSAASSSYGHLSVGGISPSFSFPHPINPMAYQQLLAQQRSLNAFGHTPPLIQPTSYSARQHPLTASPMTTCHNSSNSEANQNASGDPAVSSTVNPLTTKRSKVKTEAEGPLPISPSSH</sequence>
<keyword evidence="9" id="KW-1185">Reference proteome</keyword>
<dbReference type="InterPro" id="IPR043359">
    <property type="entry name" value="GLI-like"/>
</dbReference>
<keyword evidence="3" id="KW-0677">Repeat</keyword>
<feature type="region of interest" description="Disordered" evidence="7">
    <location>
        <begin position="321"/>
        <end position="375"/>
    </location>
</feature>
<keyword evidence="6" id="KW-0539">Nucleus</keyword>
<feature type="region of interest" description="Disordered" evidence="7">
    <location>
        <begin position="1"/>
        <end position="41"/>
    </location>
</feature>
<organism evidence="8 9">
    <name type="scientific">Dissostichus eleginoides</name>
    <name type="common">Patagonian toothfish</name>
    <name type="synonym">Dissostichus amissus</name>
    <dbReference type="NCBI Taxonomy" id="100907"/>
    <lineage>
        <taxon>Eukaryota</taxon>
        <taxon>Metazoa</taxon>
        <taxon>Chordata</taxon>
        <taxon>Craniata</taxon>
        <taxon>Vertebrata</taxon>
        <taxon>Euteleostomi</taxon>
        <taxon>Actinopterygii</taxon>
        <taxon>Neopterygii</taxon>
        <taxon>Teleostei</taxon>
        <taxon>Neoteleostei</taxon>
        <taxon>Acanthomorphata</taxon>
        <taxon>Eupercaria</taxon>
        <taxon>Perciformes</taxon>
        <taxon>Notothenioidei</taxon>
        <taxon>Nototheniidae</taxon>
        <taxon>Dissostichus</taxon>
    </lineage>
</organism>
<dbReference type="GO" id="GO:0007224">
    <property type="term" value="P:smoothened signaling pathway"/>
    <property type="evidence" value="ECO:0007669"/>
    <property type="project" value="TreeGrafter"/>
</dbReference>
<comment type="subcellular location">
    <subcellularLocation>
        <location evidence="1">Nucleus</location>
    </subcellularLocation>
</comment>
<accession>A0AAD9CJ01</accession>
<comment type="caution">
    <text evidence="8">The sequence shown here is derived from an EMBL/GenBank/DDBJ whole genome shotgun (WGS) entry which is preliminary data.</text>
</comment>